<evidence type="ECO:0000313" key="4">
    <source>
        <dbReference type="EMBL" id="KAL3268956.1"/>
    </source>
</evidence>
<dbReference type="Proteomes" id="UP001516400">
    <property type="component" value="Unassembled WGS sequence"/>
</dbReference>
<keyword evidence="2" id="KW-0812">Transmembrane</keyword>
<comment type="caution">
    <text evidence="4">The sequence shown here is derived from an EMBL/GenBank/DDBJ whole genome shotgun (WGS) entry which is preliminary data.</text>
</comment>
<keyword evidence="2" id="KW-1133">Transmembrane helix</keyword>
<dbReference type="InterPro" id="IPR006342">
    <property type="entry name" value="FkbM_mtfrase"/>
</dbReference>
<name>A0ABD2MRB2_9CUCU</name>
<dbReference type="InterPro" id="IPR053202">
    <property type="entry name" value="EGF_Rcpt_Signaling_Reg"/>
</dbReference>
<dbReference type="Pfam" id="PF05050">
    <property type="entry name" value="Methyltransf_21"/>
    <property type="match status" value="1"/>
</dbReference>
<accession>A0ABD2MRB2</accession>
<dbReference type="PANTHER" id="PTHR34009">
    <property type="entry name" value="PROTEIN STAR"/>
    <property type="match status" value="1"/>
</dbReference>
<feature type="compositionally biased region" description="Polar residues" evidence="1">
    <location>
        <begin position="12"/>
        <end position="33"/>
    </location>
</feature>
<proteinExistence type="predicted"/>
<reference evidence="4 5" key="1">
    <citation type="journal article" date="2021" name="BMC Biol.">
        <title>Horizontally acquired antibacterial genes associated with adaptive radiation of ladybird beetles.</title>
        <authorList>
            <person name="Li H.S."/>
            <person name="Tang X.F."/>
            <person name="Huang Y.H."/>
            <person name="Xu Z.Y."/>
            <person name="Chen M.L."/>
            <person name="Du X.Y."/>
            <person name="Qiu B.Y."/>
            <person name="Chen P.T."/>
            <person name="Zhang W."/>
            <person name="Slipinski A."/>
            <person name="Escalona H.E."/>
            <person name="Waterhouse R.M."/>
            <person name="Zwick A."/>
            <person name="Pang H."/>
        </authorList>
    </citation>
    <scope>NUCLEOTIDE SEQUENCE [LARGE SCALE GENOMIC DNA]</scope>
    <source>
        <strain evidence="4">SYSU2018</strain>
    </source>
</reference>
<evidence type="ECO:0000259" key="3">
    <source>
        <dbReference type="Pfam" id="PF05050"/>
    </source>
</evidence>
<feature type="domain" description="Methyltransferase FkbM" evidence="3">
    <location>
        <begin position="139"/>
        <end position="296"/>
    </location>
</feature>
<dbReference type="PANTHER" id="PTHR34009:SF2">
    <property type="entry name" value="PROTEIN STAR"/>
    <property type="match status" value="1"/>
</dbReference>
<evidence type="ECO:0000256" key="2">
    <source>
        <dbReference type="SAM" id="Phobius"/>
    </source>
</evidence>
<evidence type="ECO:0000313" key="5">
    <source>
        <dbReference type="Proteomes" id="UP001516400"/>
    </source>
</evidence>
<keyword evidence="5" id="KW-1185">Reference proteome</keyword>
<protein>
    <recommendedName>
        <fullName evidence="3">Methyltransferase FkbM domain-containing protein</fullName>
    </recommendedName>
</protein>
<dbReference type="EMBL" id="JABFTP020000021">
    <property type="protein sequence ID" value="KAL3268956.1"/>
    <property type="molecule type" value="Genomic_DNA"/>
</dbReference>
<feature type="region of interest" description="Disordered" evidence="1">
    <location>
        <begin position="1"/>
        <end position="33"/>
    </location>
</feature>
<organism evidence="4 5">
    <name type="scientific">Cryptolaemus montrouzieri</name>
    <dbReference type="NCBI Taxonomy" id="559131"/>
    <lineage>
        <taxon>Eukaryota</taxon>
        <taxon>Metazoa</taxon>
        <taxon>Ecdysozoa</taxon>
        <taxon>Arthropoda</taxon>
        <taxon>Hexapoda</taxon>
        <taxon>Insecta</taxon>
        <taxon>Pterygota</taxon>
        <taxon>Neoptera</taxon>
        <taxon>Endopterygota</taxon>
        <taxon>Coleoptera</taxon>
        <taxon>Polyphaga</taxon>
        <taxon>Cucujiformia</taxon>
        <taxon>Coccinelloidea</taxon>
        <taxon>Coccinellidae</taxon>
        <taxon>Scymninae</taxon>
        <taxon>Scymnini</taxon>
        <taxon>Cryptolaemus</taxon>
    </lineage>
</organism>
<gene>
    <name evidence="4" type="ORF">HHI36_008042</name>
</gene>
<keyword evidence="2" id="KW-0472">Membrane</keyword>
<feature type="transmembrane region" description="Helical" evidence="2">
    <location>
        <begin position="42"/>
        <end position="60"/>
    </location>
</feature>
<dbReference type="AlphaFoldDB" id="A0ABD2MRB2"/>
<evidence type="ECO:0000256" key="1">
    <source>
        <dbReference type="SAM" id="MobiDB-lite"/>
    </source>
</evidence>
<sequence length="311" mass="35840">MKGQNEGMDVSSLESATSDSPQNNSPKTVEITQPSPGIVKPLATFFMAFATVMTVLIVYMDNTAMKHYQFRMNLSQDFDFMSVTQDNPQLVTYIREVFLGPAIEPHHKPIEYDAKEPPEDILYLLKLNNNKVDGVFVEAGAYSDGKTSKTEWLEKRLSWKGLLIQPDPRHFFSLRRHNRLKSQAAHACLSPMPYPKEVTLHHDHDGVKINSVISNNLIEEPEWFNTRVKCFPLYSLLLAVNMTTVDYFSLESPGTELQILETIPFDQVRIKIISVHLEKDRIKMEVIKQFLKMKNYSLMKNFNDSYVYQIQ</sequence>